<dbReference type="GO" id="GO:0006457">
    <property type="term" value="P:protein folding"/>
    <property type="evidence" value="ECO:0007669"/>
    <property type="project" value="InterPro"/>
</dbReference>
<evidence type="ECO:0000256" key="2">
    <source>
        <dbReference type="ARBA" id="ARBA00022490"/>
    </source>
</evidence>
<evidence type="ECO:0000256" key="3">
    <source>
        <dbReference type="ARBA" id="ARBA00022596"/>
    </source>
</evidence>
<evidence type="ECO:0000256" key="5">
    <source>
        <dbReference type="HAMAP-Rule" id="MF_00822"/>
    </source>
</evidence>
<keyword evidence="4 5" id="KW-0143">Chaperone</keyword>
<proteinExistence type="inferred from homology"/>
<dbReference type="SMART" id="SM00988">
    <property type="entry name" value="UreE_N"/>
    <property type="match status" value="1"/>
</dbReference>
<evidence type="ECO:0000313" key="9">
    <source>
        <dbReference type="Proteomes" id="UP000823889"/>
    </source>
</evidence>
<dbReference type="Proteomes" id="UP000823889">
    <property type="component" value="Unassembled WGS sequence"/>
</dbReference>
<protein>
    <recommendedName>
        <fullName evidence="5">Urease accessory protein UreE</fullName>
    </recommendedName>
</protein>
<comment type="subcellular location">
    <subcellularLocation>
        <location evidence="1 5">Cytoplasm</location>
    </subcellularLocation>
</comment>
<evidence type="ECO:0000259" key="7">
    <source>
        <dbReference type="SMART" id="SM00988"/>
    </source>
</evidence>
<sequence>MRIFQTQLTADQVDTSQRHNAPVVTLSFEDRRRARQRVQLNTGEEVGIVLQTGHSLNDGDWLQDNNGQLIMVRAAQETILRVTSPSSHQLMRAAYHLGNRHVTLEVAPNYLQLEYDPVLVDMLKQLGMLHVEQVQAAFQPETGAYGGGHKHGHDESFDEDYALAQAAYAAHDSHSHEHSQQSLQQPSHTSAPQQGASEEAKSAPQPSGTNTP</sequence>
<name>A0A9D2U8C4_9BURK</name>
<dbReference type="GO" id="GO:0065003">
    <property type="term" value="P:protein-containing complex assembly"/>
    <property type="evidence" value="ECO:0007669"/>
    <property type="project" value="InterPro"/>
</dbReference>
<reference evidence="8" key="1">
    <citation type="journal article" date="2021" name="PeerJ">
        <title>Extensive microbial diversity within the chicken gut microbiome revealed by metagenomics and culture.</title>
        <authorList>
            <person name="Gilroy R."/>
            <person name="Ravi A."/>
            <person name="Getino M."/>
            <person name="Pursley I."/>
            <person name="Horton D.L."/>
            <person name="Alikhan N.F."/>
            <person name="Baker D."/>
            <person name="Gharbi K."/>
            <person name="Hall N."/>
            <person name="Watson M."/>
            <person name="Adriaenssens E.M."/>
            <person name="Foster-Nyarko E."/>
            <person name="Jarju S."/>
            <person name="Secka A."/>
            <person name="Antonio M."/>
            <person name="Oren A."/>
            <person name="Chaudhuri R.R."/>
            <person name="La Ragione R."/>
            <person name="Hildebrand F."/>
            <person name="Pallen M.J."/>
        </authorList>
    </citation>
    <scope>NUCLEOTIDE SEQUENCE</scope>
    <source>
        <strain evidence="8">9264</strain>
    </source>
</reference>
<dbReference type="Gene3D" id="3.30.70.790">
    <property type="entry name" value="UreE, C-terminal domain"/>
    <property type="match status" value="1"/>
</dbReference>
<feature type="domain" description="UreE urease accessory N-terminal" evidence="7">
    <location>
        <begin position="8"/>
        <end position="70"/>
    </location>
</feature>
<keyword evidence="3 5" id="KW-0533">Nickel</keyword>
<dbReference type="InterPro" id="IPR012406">
    <property type="entry name" value="UreE"/>
</dbReference>
<dbReference type="SUPFAM" id="SSF69287">
    <property type="entry name" value="Urease metallochaperone UreE, N-terminal domain"/>
    <property type="match status" value="1"/>
</dbReference>
<dbReference type="Gene3D" id="2.60.260.20">
    <property type="entry name" value="Urease metallochaperone UreE, N-terminal domain"/>
    <property type="match status" value="1"/>
</dbReference>
<dbReference type="CDD" id="cd00571">
    <property type="entry name" value="UreE"/>
    <property type="match status" value="1"/>
</dbReference>
<dbReference type="GO" id="GO:0005737">
    <property type="term" value="C:cytoplasm"/>
    <property type="evidence" value="ECO:0007669"/>
    <property type="project" value="UniProtKB-SubCell"/>
</dbReference>
<dbReference type="GO" id="GO:0016151">
    <property type="term" value="F:nickel cation binding"/>
    <property type="evidence" value="ECO:0007669"/>
    <property type="project" value="UniProtKB-UniRule"/>
</dbReference>
<dbReference type="InterPro" id="IPR036118">
    <property type="entry name" value="UreE_N_sf"/>
</dbReference>
<comment type="similarity">
    <text evidence="5">Belongs to the UreE family.</text>
</comment>
<accession>A0A9D2U8C4</accession>
<dbReference type="NCBIfam" id="NF009762">
    <property type="entry name" value="PRK13263.1"/>
    <property type="match status" value="1"/>
</dbReference>
<keyword evidence="2 5" id="KW-0963">Cytoplasm</keyword>
<dbReference type="SUPFAM" id="SSF69737">
    <property type="entry name" value="Urease metallochaperone UreE, C-terminal domain"/>
    <property type="match status" value="1"/>
</dbReference>
<evidence type="ECO:0000256" key="6">
    <source>
        <dbReference type="SAM" id="MobiDB-lite"/>
    </source>
</evidence>
<dbReference type="HAMAP" id="MF_00822">
    <property type="entry name" value="UreE"/>
    <property type="match status" value="1"/>
</dbReference>
<organism evidence="8 9">
    <name type="scientific">Candidatus Paenalcaligenes intestinipullorum</name>
    <dbReference type="NCBI Taxonomy" id="2838718"/>
    <lineage>
        <taxon>Bacteria</taxon>
        <taxon>Pseudomonadati</taxon>
        <taxon>Pseudomonadota</taxon>
        <taxon>Betaproteobacteria</taxon>
        <taxon>Burkholderiales</taxon>
        <taxon>Alcaligenaceae</taxon>
        <taxon>Paenalcaligenes</taxon>
    </lineage>
</organism>
<evidence type="ECO:0000313" key="8">
    <source>
        <dbReference type="EMBL" id="HJD44505.1"/>
    </source>
</evidence>
<comment type="caution">
    <text evidence="8">The sequence shown here is derived from an EMBL/GenBank/DDBJ whole genome shotgun (WGS) entry which is preliminary data.</text>
</comment>
<dbReference type="InterPro" id="IPR004029">
    <property type="entry name" value="UreE_N"/>
</dbReference>
<evidence type="ECO:0000256" key="4">
    <source>
        <dbReference type="ARBA" id="ARBA00023186"/>
    </source>
</evidence>
<reference evidence="8" key="2">
    <citation type="submission" date="2021-04" db="EMBL/GenBank/DDBJ databases">
        <authorList>
            <person name="Gilroy R."/>
        </authorList>
    </citation>
    <scope>NUCLEOTIDE SEQUENCE</scope>
    <source>
        <strain evidence="8">9264</strain>
    </source>
</reference>
<dbReference type="EMBL" id="DWUQ01000113">
    <property type="protein sequence ID" value="HJD44505.1"/>
    <property type="molecule type" value="Genomic_DNA"/>
</dbReference>
<gene>
    <name evidence="5 8" type="primary">ureE</name>
    <name evidence="8" type="ORF">H9906_05695</name>
</gene>
<feature type="region of interest" description="Disordered" evidence="6">
    <location>
        <begin position="167"/>
        <end position="212"/>
    </location>
</feature>
<dbReference type="Pfam" id="PF05194">
    <property type="entry name" value="UreE_C"/>
    <property type="match status" value="1"/>
</dbReference>
<dbReference type="InterPro" id="IPR007864">
    <property type="entry name" value="UreE_C_dom"/>
</dbReference>
<dbReference type="AlphaFoldDB" id="A0A9D2U8C4"/>
<dbReference type="NCBIfam" id="NF009751">
    <property type="entry name" value="PRK13261.1-1"/>
    <property type="match status" value="1"/>
</dbReference>
<dbReference type="GO" id="GO:0051082">
    <property type="term" value="F:unfolded protein binding"/>
    <property type="evidence" value="ECO:0007669"/>
    <property type="project" value="UniProtKB-UniRule"/>
</dbReference>
<evidence type="ECO:0000256" key="1">
    <source>
        <dbReference type="ARBA" id="ARBA00004496"/>
    </source>
</evidence>
<dbReference type="Pfam" id="PF02814">
    <property type="entry name" value="UreE_N"/>
    <property type="match status" value="1"/>
</dbReference>
<dbReference type="GO" id="GO:0019627">
    <property type="term" value="P:urea metabolic process"/>
    <property type="evidence" value="ECO:0007669"/>
    <property type="project" value="InterPro"/>
</dbReference>
<comment type="function">
    <text evidence="5">Involved in urease metallocenter assembly. Binds nickel. Probably functions as a nickel donor during metallocenter assembly.</text>
</comment>